<accession>A0A4R8UIN6</accession>
<dbReference type="GO" id="GO:0000271">
    <property type="term" value="P:polysaccharide biosynthetic process"/>
    <property type="evidence" value="ECO:0007669"/>
    <property type="project" value="TreeGrafter"/>
</dbReference>
<dbReference type="EMBL" id="SOEZ01000023">
    <property type="protein sequence ID" value="TFB53955.1"/>
    <property type="molecule type" value="Genomic_DNA"/>
</dbReference>
<dbReference type="Gene3D" id="3.90.1150.10">
    <property type="entry name" value="Aspartate Aminotransferase, domain 1"/>
    <property type="match status" value="1"/>
</dbReference>
<dbReference type="PANTHER" id="PTHR30244:SF34">
    <property type="entry name" value="DTDP-4-AMINO-4,6-DIDEOXYGALACTOSE TRANSAMINASE"/>
    <property type="match status" value="1"/>
</dbReference>
<name>A0A4R8UIN6_9MICO</name>
<evidence type="ECO:0000256" key="3">
    <source>
        <dbReference type="SAM" id="MobiDB-lite"/>
    </source>
</evidence>
<dbReference type="Pfam" id="PF01041">
    <property type="entry name" value="DegT_DnrJ_EryC1"/>
    <property type="match status" value="1"/>
</dbReference>
<evidence type="ECO:0000256" key="2">
    <source>
        <dbReference type="RuleBase" id="RU004508"/>
    </source>
</evidence>
<keyword evidence="4" id="KW-0032">Aminotransferase</keyword>
<keyword evidence="4" id="KW-0808">Transferase</keyword>
<protein>
    <submittedName>
        <fullName evidence="4">DegT/DnrJ/EryC1/StrS family aminotransferase</fullName>
    </submittedName>
</protein>
<proteinExistence type="inferred from homology"/>
<dbReference type="Gene3D" id="3.40.640.10">
    <property type="entry name" value="Type I PLP-dependent aspartate aminotransferase-like (Major domain)"/>
    <property type="match status" value="1"/>
</dbReference>
<evidence type="ECO:0000256" key="1">
    <source>
        <dbReference type="ARBA" id="ARBA00001933"/>
    </source>
</evidence>
<feature type="compositionally biased region" description="Basic residues" evidence="3">
    <location>
        <begin position="28"/>
        <end position="67"/>
    </location>
</feature>
<sequence length="451" mass="49021">MPRQGAQRRHRRRNLRQRAGAAHPGPARPRRPPGGPHRRSPRRRAPSLRGCHPAHRAHRPPAVRAQRRVAEEDRRLVRRGPLVRLNVPITDAAEIAAVTAVLESGFLTQGPRAAEFENLVGSWVGTSRAYAVSSATTGLHLALHAVGVKPGDEVIIPDFSFPATANAVIQQGAIPVFVDIDIDTFNLDPSRLEAAITSRTTAIMPVHAFGLCADMDPINEIAARHSLPVIEDAACALAGTYKGRQAGSLATAGVFSFHPRKIITTGEGGMIMTDDEELGNKIQVLRTHGAVRGELFMSFIDAGYNYRLSDVHAAIGVAQMAKLAGITEGRHERADSLTERLAGLDGVRTPVVPEGTRHAYQSYVVLLDDDIDRDAVIRAMKSRDIETTLGTYGMHLQPYFRDRFGIEDAALPVSTRAHNQALTLPLYPQLTDSDLDLIAEKLAESIVAVRS</sequence>
<organism evidence="4 5">
    <name type="scientific">Cryobacterium tagatosivorans</name>
    <dbReference type="NCBI Taxonomy" id="1259199"/>
    <lineage>
        <taxon>Bacteria</taxon>
        <taxon>Bacillati</taxon>
        <taxon>Actinomycetota</taxon>
        <taxon>Actinomycetes</taxon>
        <taxon>Micrococcales</taxon>
        <taxon>Microbacteriaceae</taxon>
        <taxon>Cryobacterium</taxon>
    </lineage>
</organism>
<comment type="cofactor">
    <cofactor evidence="1">
        <name>pyridoxal 5'-phosphate</name>
        <dbReference type="ChEBI" id="CHEBI:597326"/>
    </cofactor>
</comment>
<gene>
    <name evidence="4" type="ORF">E3O23_04510</name>
</gene>
<dbReference type="InterPro" id="IPR015424">
    <property type="entry name" value="PyrdxlP-dep_Trfase"/>
</dbReference>
<dbReference type="InterPro" id="IPR015421">
    <property type="entry name" value="PyrdxlP-dep_Trfase_major"/>
</dbReference>
<reference evidence="4 5" key="1">
    <citation type="submission" date="2019-03" db="EMBL/GenBank/DDBJ databases">
        <title>Genomics of glacier-inhabiting Cryobacterium strains.</title>
        <authorList>
            <person name="Liu Q."/>
            <person name="Xin Y.-H."/>
        </authorList>
    </citation>
    <scope>NUCLEOTIDE SEQUENCE [LARGE SCALE GENOMIC DNA]</scope>
    <source>
        <strain evidence="4 5">Sr47</strain>
    </source>
</reference>
<evidence type="ECO:0000313" key="4">
    <source>
        <dbReference type="EMBL" id="TFB53955.1"/>
    </source>
</evidence>
<dbReference type="CDD" id="cd00616">
    <property type="entry name" value="AHBA_syn"/>
    <property type="match status" value="1"/>
</dbReference>
<dbReference type="Proteomes" id="UP000297866">
    <property type="component" value="Unassembled WGS sequence"/>
</dbReference>
<dbReference type="PANTHER" id="PTHR30244">
    <property type="entry name" value="TRANSAMINASE"/>
    <property type="match status" value="1"/>
</dbReference>
<keyword evidence="5" id="KW-1185">Reference proteome</keyword>
<dbReference type="InterPro" id="IPR015422">
    <property type="entry name" value="PyrdxlP-dep_Trfase_small"/>
</dbReference>
<dbReference type="SUPFAM" id="SSF53383">
    <property type="entry name" value="PLP-dependent transferases"/>
    <property type="match status" value="1"/>
</dbReference>
<keyword evidence="2" id="KW-0663">Pyridoxal phosphate</keyword>
<feature type="region of interest" description="Disordered" evidence="3">
    <location>
        <begin position="1"/>
        <end position="71"/>
    </location>
</feature>
<evidence type="ECO:0000313" key="5">
    <source>
        <dbReference type="Proteomes" id="UP000297866"/>
    </source>
</evidence>
<dbReference type="GO" id="GO:0030170">
    <property type="term" value="F:pyridoxal phosphate binding"/>
    <property type="evidence" value="ECO:0007669"/>
    <property type="project" value="TreeGrafter"/>
</dbReference>
<dbReference type="InterPro" id="IPR000653">
    <property type="entry name" value="DegT/StrS_aminotransferase"/>
</dbReference>
<feature type="compositionally biased region" description="Basic residues" evidence="3">
    <location>
        <begin position="1"/>
        <end position="16"/>
    </location>
</feature>
<comment type="caution">
    <text evidence="4">The sequence shown here is derived from an EMBL/GenBank/DDBJ whole genome shotgun (WGS) entry which is preliminary data.</text>
</comment>
<comment type="similarity">
    <text evidence="2">Belongs to the DegT/DnrJ/EryC1 family.</text>
</comment>
<dbReference type="GO" id="GO:0008483">
    <property type="term" value="F:transaminase activity"/>
    <property type="evidence" value="ECO:0007669"/>
    <property type="project" value="UniProtKB-KW"/>
</dbReference>
<dbReference type="OrthoDB" id="9804264at2"/>
<dbReference type="AlphaFoldDB" id="A0A4R8UIN6"/>